<gene>
    <name evidence="7" type="ORF">H5410_022692</name>
</gene>
<dbReference type="OrthoDB" id="1357022at2759"/>
<dbReference type="GO" id="GO:0006952">
    <property type="term" value="P:defense response"/>
    <property type="evidence" value="ECO:0007669"/>
    <property type="project" value="InterPro"/>
</dbReference>
<dbReference type="InterPro" id="IPR027417">
    <property type="entry name" value="P-loop_NTPase"/>
</dbReference>
<dbReference type="InterPro" id="IPR002182">
    <property type="entry name" value="NB-ARC"/>
</dbReference>
<evidence type="ECO:0000313" key="7">
    <source>
        <dbReference type="EMBL" id="KAG5611411.1"/>
    </source>
</evidence>
<sequence>MDGLAETGSSSSSASSLWPYTYDVFLSFRGEDVRKNFVDHLYTALQQRGIHTFKDDEKLERGKSISPSLFKAIEESMISIIIFSQNYASSSWCLDELVKITQCMKLRGQIVLPVFYDVDPSVVRKQKANVGEFFAKHKLDFIDDEERVKRWRTAMMEAANVAGWDLPNIANGHKSKCIEQIVECVMEILDHTASDATENLVGIRSRMGMVYSLLNLESDKVQFVGIWGMSGIGKTTIARAIYDKIFRDFQGTSLVRRRLNGKRGLIVLDDVNHGNQLDALAKSHDWFGAGSIIIITTKDKQLLRQYNVAKMYKVSLLNTDESIELLSSYAFQKHHPKSGYGEIIAEVVWSDCDASVDPRDGLGTEAVEGIWSHLLIPKDINVGAEAFKYTDNLRLLKIHNASVSVAPDCLPNKLIWLHWHGCPMKSLPAGFRAERLVKMQYSRVVHLWKGIKVLHKLKFLNLSHSQKLVSCPDFTGVPNLEKLVLEDCSRILRAFQTIYLETLILSGCLKLANFPEITSDMNCLSEVYLEATDVKELPSSIERLTGLQLMNLGYCRNLTNLPKTIGRLKSLRILILPGCSKLEKLPEELGHIAILEELYCDETAIQSPPSSITLLKNLKILSFHGCKGMVSQTWNSLFLAWLRPRNACHLWLN</sequence>
<feature type="domain" description="TIR" evidence="6">
    <location>
        <begin position="20"/>
        <end position="189"/>
    </location>
</feature>
<dbReference type="Pfam" id="PF00931">
    <property type="entry name" value="NB-ARC"/>
    <property type="match status" value="2"/>
</dbReference>
<keyword evidence="3" id="KW-0520">NAD</keyword>
<dbReference type="GO" id="GO:0005524">
    <property type="term" value="F:ATP binding"/>
    <property type="evidence" value="ECO:0007669"/>
    <property type="project" value="UniProtKB-KW"/>
</dbReference>
<evidence type="ECO:0000256" key="5">
    <source>
        <dbReference type="ARBA" id="ARBA00023136"/>
    </source>
</evidence>
<dbReference type="PANTHER" id="PTHR11017:SF573">
    <property type="entry name" value="ADP-RIBOSYL CYCLASE_CYCLIC ADP-RIBOSE HYDROLASE"/>
    <property type="match status" value="1"/>
</dbReference>
<dbReference type="InterPro" id="IPR044974">
    <property type="entry name" value="Disease_R_plants"/>
</dbReference>
<accession>A0A9J5ZER8</accession>
<dbReference type="Gene3D" id="3.80.10.10">
    <property type="entry name" value="Ribonuclease Inhibitor"/>
    <property type="match status" value="2"/>
</dbReference>
<dbReference type="InterPro" id="IPR000157">
    <property type="entry name" value="TIR_dom"/>
</dbReference>
<dbReference type="AlphaFoldDB" id="A0A9J5ZER8"/>
<dbReference type="Pfam" id="PF23286">
    <property type="entry name" value="LRR_13"/>
    <property type="match status" value="1"/>
</dbReference>
<organism evidence="7 8">
    <name type="scientific">Solanum commersonii</name>
    <name type="common">Commerson's wild potato</name>
    <name type="synonym">Commerson's nightshade</name>
    <dbReference type="NCBI Taxonomy" id="4109"/>
    <lineage>
        <taxon>Eukaryota</taxon>
        <taxon>Viridiplantae</taxon>
        <taxon>Streptophyta</taxon>
        <taxon>Embryophyta</taxon>
        <taxon>Tracheophyta</taxon>
        <taxon>Spermatophyta</taxon>
        <taxon>Magnoliopsida</taxon>
        <taxon>eudicotyledons</taxon>
        <taxon>Gunneridae</taxon>
        <taxon>Pentapetalae</taxon>
        <taxon>asterids</taxon>
        <taxon>lamiids</taxon>
        <taxon>Solanales</taxon>
        <taxon>Solanaceae</taxon>
        <taxon>Solanoideae</taxon>
        <taxon>Solaneae</taxon>
        <taxon>Solanum</taxon>
    </lineage>
</organism>
<dbReference type="GO" id="GO:0043531">
    <property type="term" value="F:ADP binding"/>
    <property type="evidence" value="ECO:0007669"/>
    <property type="project" value="InterPro"/>
</dbReference>
<evidence type="ECO:0000256" key="3">
    <source>
        <dbReference type="ARBA" id="ARBA00023027"/>
    </source>
</evidence>
<name>A0A9J5ZER8_SOLCO</name>
<dbReference type="SUPFAM" id="SSF52200">
    <property type="entry name" value="Toll/Interleukin receptor TIR domain"/>
    <property type="match status" value="1"/>
</dbReference>
<dbReference type="Pfam" id="PF01582">
    <property type="entry name" value="TIR"/>
    <property type="match status" value="1"/>
</dbReference>
<dbReference type="EMBL" id="JACXVP010000004">
    <property type="protein sequence ID" value="KAG5611411.1"/>
    <property type="molecule type" value="Genomic_DNA"/>
</dbReference>
<evidence type="ECO:0000259" key="6">
    <source>
        <dbReference type="PROSITE" id="PS50104"/>
    </source>
</evidence>
<reference evidence="7 8" key="1">
    <citation type="submission" date="2020-09" db="EMBL/GenBank/DDBJ databases">
        <title>De no assembly of potato wild relative species, Solanum commersonii.</title>
        <authorList>
            <person name="Cho K."/>
        </authorList>
    </citation>
    <scope>NUCLEOTIDE SEQUENCE [LARGE SCALE GENOMIC DNA]</scope>
    <source>
        <strain evidence="7">LZ3.2</strain>
        <tissue evidence="7">Leaf</tissue>
    </source>
</reference>
<dbReference type="FunFam" id="3.40.50.10140:FF:000007">
    <property type="entry name" value="Disease resistance protein (TIR-NBS-LRR class)"/>
    <property type="match status" value="1"/>
</dbReference>
<dbReference type="PRINTS" id="PR00364">
    <property type="entry name" value="DISEASERSIST"/>
</dbReference>
<dbReference type="SMART" id="SM00255">
    <property type="entry name" value="TIR"/>
    <property type="match status" value="1"/>
</dbReference>
<dbReference type="PROSITE" id="PS50104">
    <property type="entry name" value="TIR"/>
    <property type="match status" value="1"/>
</dbReference>
<dbReference type="SUPFAM" id="SSF52058">
    <property type="entry name" value="L domain-like"/>
    <property type="match status" value="1"/>
</dbReference>
<dbReference type="Gene3D" id="3.40.50.10140">
    <property type="entry name" value="Toll/interleukin-1 receptor homology (TIR) domain"/>
    <property type="match status" value="1"/>
</dbReference>
<keyword evidence="4" id="KW-0175">Coiled coil</keyword>
<dbReference type="GO" id="GO:0007165">
    <property type="term" value="P:signal transduction"/>
    <property type="evidence" value="ECO:0007669"/>
    <property type="project" value="InterPro"/>
</dbReference>
<dbReference type="InterPro" id="IPR035897">
    <property type="entry name" value="Toll_tir_struct_dom_sf"/>
</dbReference>
<dbReference type="InterPro" id="IPR058546">
    <property type="entry name" value="RPS4B/Roq1-like_LRR"/>
</dbReference>
<dbReference type="Gene3D" id="3.40.50.300">
    <property type="entry name" value="P-loop containing nucleotide triphosphate hydrolases"/>
    <property type="match status" value="2"/>
</dbReference>
<keyword evidence="5" id="KW-0472">Membrane</keyword>
<dbReference type="Proteomes" id="UP000824120">
    <property type="component" value="Chromosome 4"/>
</dbReference>
<protein>
    <recommendedName>
        <fullName evidence="6">TIR domain-containing protein</fullName>
    </recommendedName>
</protein>
<evidence type="ECO:0000256" key="1">
    <source>
        <dbReference type="ARBA" id="ARBA00004170"/>
    </source>
</evidence>
<dbReference type="PANTHER" id="PTHR11017">
    <property type="entry name" value="LEUCINE-RICH REPEAT-CONTAINING PROTEIN"/>
    <property type="match status" value="1"/>
</dbReference>
<evidence type="ECO:0000256" key="2">
    <source>
        <dbReference type="ARBA" id="ARBA00022821"/>
    </source>
</evidence>
<dbReference type="GO" id="GO:0016020">
    <property type="term" value="C:membrane"/>
    <property type="evidence" value="ECO:0007669"/>
    <property type="project" value="UniProtKB-SubCell"/>
</dbReference>
<comment type="caution">
    <text evidence="7">The sequence shown here is derived from an EMBL/GenBank/DDBJ whole genome shotgun (WGS) entry which is preliminary data.</text>
</comment>
<evidence type="ECO:0000313" key="8">
    <source>
        <dbReference type="Proteomes" id="UP000824120"/>
    </source>
</evidence>
<dbReference type="InterPro" id="IPR032675">
    <property type="entry name" value="LRR_dom_sf"/>
</dbReference>
<keyword evidence="2" id="KW-0611">Plant defense</keyword>
<comment type="subcellular location">
    <subcellularLocation>
        <location evidence="1">Membrane</location>
        <topology evidence="1">Peripheral membrane protein</topology>
    </subcellularLocation>
</comment>
<proteinExistence type="predicted"/>
<dbReference type="SUPFAM" id="SSF52540">
    <property type="entry name" value="P-loop containing nucleoside triphosphate hydrolases"/>
    <property type="match status" value="1"/>
</dbReference>
<keyword evidence="8" id="KW-1185">Reference proteome</keyword>
<evidence type="ECO:0000256" key="4">
    <source>
        <dbReference type="ARBA" id="ARBA00023054"/>
    </source>
</evidence>